<reference evidence="6" key="1">
    <citation type="submission" date="2016-10" db="EMBL/GenBank/DDBJ databases">
        <authorList>
            <person name="Varghese N."/>
            <person name="Submissions S."/>
        </authorList>
    </citation>
    <scope>NUCLEOTIDE SEQUENCE [LARGE SCALE GENOMIC DNA]</scope>
    <source>
        <strain evidence="6">CGMCC 1.10658</strain>
    </source>
</reference>
<dbReference type="PRINTS" id="PR00502">
    <property type="entry name" value="NUDIXFAMILY"/>
</dbReference>
<comment type="cofactor">
    <cofactor evidence="1">
        <name>Mg(2+)</name>
        <dbReference type="ChEBI" id="CHEBI:18420"/>
    </cofactor>
</comment>
<gene>
    <name evidence="5" type="ORF">SAMN05216212_0206</name>
</gene>
<evidence type="ECO:0000256" key="3">
    <source>
        <dbReference type="RuleBase" id="RU003476"/>
    </source>
</evidence>
<evidence type="ECO:0000313" key="5">
    <source>
        <dbReference type="EMBL" id="SDJ55377.1"/>
    </source>
</evidence>
<proteinExistence type="inferred from homology"/>
<dbReference type="InterPro" id="IPR020476">
    <property type="entry name" value="Nudix_hydrolase"/>
</dbReference>
<name>A0A1G8UPH1_9GAMM</name>
<feature type="domain" description="Nudix hydrolase" evidence="4">
    <location>
        <begin position="48"/>
        <end position="169"/>
    </location>
</feature>
<dbReference type="GO" id="GO:0016787">
    <property type="term" value="F:hydrolase activity"/>
    <property type="evidence" value="ECO:0007669"/>
    <property type="project" value="UniProtKB-KW"/>
</dbReference>
<keyword evidence="6" id="KW-1185">Reference proteome</keyword>
<dbReference type="PROSITE" id="PS00893">
    <property type="entry name" value="NUDIX_BOX"/>
    <property type="match status" value="1"/>
</dbReference>
<dbReference type="RefSeq" id="WP_091506634.1">
    <property type="nucleotide sequence ID" value="NZ_FNFH01000001.1"/>
</dbReference>
<keyword evidence="2 3" id="KW-0378">Hydrolase</keyword>
<dbReference type="PANTHER" id="PTHR43046:SF2">
    <property type="entry name" value="8-OXO-DGTP DIPHOSPHATASE-RELATED"/>
    <property type="match status" value="1"/>
</dbReference>
<evidence type="ECO:0000256" key="2">
    <source>
        <dbReference type="ARBA" id="ARBA00022801"/>
    </source>
</evidence>
<dbReference type="PROSITE" id="PS51462">
    <property type="entry name" value="NUDIX"/>
    <property type="match status" value="1"/>
</dbReference>
<dbReference type="EMBL" id="FNFH01000001">
    <property type="protein sequence ID" value="SDJ55377.1"/>
    <property type="molecule type" value="Genomic_DNA"/>
</dbReference>
<organism evidence="5 6">
    <name type="scientific">Microbulbifer yueqingensis</name>
    <dbReference type="NCBI Taxonomy" id="658219"/>
    <lineage>
        <taxon>Bacteria</taxon>
        <taxon>Pseudomonadati</taxon>
        <taxon>Pseudomonadota</taxon>
        <taxon>Gammaproteobacteria</taxon>
        <taxon>Cellvibrionales</taxon>
        <taxon>Microbulbiferaceae</taxon>
        <taxon>Microbulbifer</taxon>
    </lineage>
</organism>
<dbReference type="SUPFAM" id="SSF55811">
    <property type="entry name" value="Nudix"/>
    <property type="match status" value="1"/>
</dbReference>
<evidence type="ECO:0000313" key="6">
    <source>
        <dbReference type="Proteomes" id="UP000199305"/>
    </source>
</evidence>
<dbReference type="InterPro" id="IPR020084">
    <property type="entry name" value="NUDIX_hydrolase_CS"/>
</dbReference>
<dbReference type="PANTHER" id="PTHR43046">
    <property type="entry name" value="GDP-MANNOSE MANNOSYL HYDROLASE"/>
    <property type="match status" value="1"/>
</dbReference>
<evidence type="ECO:0000256" key="1">
    <source>
        <dbReference type="ARBA" id="ARBA00001946"/>
    </source>
</evidence>
<dbReference type="InterPro" id="IPR015797">
    <property type="entry name" value="NUDIX_hydrolase-like_dom_sf"/>
</dbReference>
<protein>
    <submittedName>
        <fullName evidence="5">ADP-ribose pyrophosphatase YjhB, NUDIX family</fullName>
    </submittedName>
</protein>
<dbReference type="OrthoDB" id="542521at2"/>
<dbReference type="InterPro" id="IPR000086">
    <property type="entry name" value="NUDIX_hydrolase_dom"/>
</dbReference>
<dbReference type="AlphaFoldDB" id="A0A1G8UPH1"/>
<dbReference type="Proteomes" id="UP000199305">
    <property type="component" value="Unassembled WGS sequence"/>
</dbReference>
<evidence type="ECO:0000259" key="4">
    <source>
        <dbReference type="PROSITE" id="PS51462"/>
    </source>
</evidence>
<dbReference type="Pfam" id="PF00293">
    <property type="entry name" value="NUDIX"/>
    <property type="match status" value="1"/>
</dbReference>
<accession>A0A1G8UPH1</accession>
<sequence>MIKRVLALSGLAVSAAFIALLAFPGLKYTIYRELPVDLRWKISYLTSDKFLVGMVFLIERDNALLLVRHRYQDAWGLPGGWVEHGETIEQAVRRELREEIGARVISTSVMEVRKPAYTPVVDIAVRCQIEPGEMLFNDSEVVETRFFPREGLPDDILYTHKPYIQRFIALSGLATAASAEPRPATGATPVP</sequence>
<dbReference type="Gene3D" id="3.90.79.10">
    <property type="entry name" value="Nucleoside Triphosphate Pyrophosphohydrolase"/>
    <property type="match status" value="1"/>
</dbReference>
<comment type="similarity">
    <text evidence="3">Belongs to the Nudix hydrolase family.</text>
</comment>
<dbReference type="STRING" id="658219.SAMN05216212_0206"/>